<feature type="binding site" evidence="1">
    <location>
        <position position="162"/>
    </location>
    <ligand>
        <name>Zn(2+)</name>
        <dbReference type="ChEBI" id="CHEBI:29105"/>
    </ligand>
</feature>
<comment type="caution">
    <text evidence="2">The sequence shown here is derived from an EMBL/GenBank/DDBJ whole genome shotgun (WGS) entry which is preliminary data.</text>
</comment>
<reference evidence="2" key="1">
    <citation type="submission" date="2020-08" db="EMBL/GenBank/DDBJ databases">
        <title>Genome public.</title>
        <authorList>
            <person name="Liu C."/>
            <person name="Sun Q."/>
        </authorList>
    </citation>
    <scope>NUCLEOTIDE SEQUENCE</scope>
    <source>
        <strain evidence="2">NSJ-53</strain>
    </source>
</reference>
<proteinExistence type="predicted"/>
<keyword evidence="3" id="KW-1185">Reference proteome</keyword>
<dbReference type="InterPro" id="IPR011257">
    <property type="entry name" value="DNA_glycosylase"/>
</dbReference>
<dbReference type="RefSeq" id="WP_249316028.1">
    <property type="nucleotide sequence ID" value="NZ_JACRSR010000002.1"/>
</dbReference>
<evidence type="ECO:0000313" key="2">
    <source>
        <dbReference type="EMBL" id="MBC8531436.1"/>
    </source>
</evidence>
<keyword evidence="1" id="KW-0479">Metal-binding</keyword>
<dbReference type="InterPro" id="IPR005019">
    <property type="entry name" value="Adenine_glyco"/>
</dbReference>
<feature type="binding site" evidence="1">
    <location>
        <position position="158"/>
    </location>
    <ligand>
        <name>Zn(2+)</name>
        <dbReference type="ChEBI" id="CHEBI:29105"/>
    </ligand>
</feature>
<sequence>MTKRRCAWADTNDELMRVYHDEEWGAPEHGDRELFERLVLECFQAGLSWRTILHKREAFRAAFDGFDARAIAAYSEDKLETLMADPAIVRNRRKIWAARTNAQAFLNIQKKYGSFDAFVWRFTDPGALSKALKKEGFSFVGPTIIESFMESVGILNHHEPGCFLAP</sequence>
<feature type="binding site" evidence="1">
    <location>
        <position position="6"/>
    </location>
    <ligand>
        <name>Zn(2+)</name>
        <dbReference type="ChEBI" id="CHEBI:29105"/>
    </ligand>
</feature>
<evidence type="ECO:0000256" key="1">
    <source>
        <dbReference type="PIRSR" id="PIRSR605019-1"/>
    </source>
</evidence>
<dbReference type="Proteomes" id="UP000623172">
    <property type="component" value="Unassembled WGS sequence"/>
</dbReference>
<feature type="binding site" evidence="1">
    <location>
        <position position="20"/>
    </location>
    <ligand>
        <name>Zn(2+)</name>
        <dbReference type="ChEBI" id="CHEBI:29105"/>
    </ligand>
</feature>
<dbReference type="SUPFAM" id="SSF48150">
    <property type="entry name" value="DNA-glycosylase"/>
    <property type="match status" value="1"/>
</dbReference>
<dbReference type="GO" id="GO:0006284">
    <property type="term" value="P:base-excision repair"/>
    <property type="evidence" value="ECO:0007669"/>
    <property type="project" value="InterPro"/>
</dbReference>
<dbReference type="EMBL" id="JACRSR010000002">
    <property type="protein sequence ID" value="MBC8531436.1"/>
    <property type="molecule type" value="Genomic_DNA"/>
</dbReference>
<dbReference type="GO" id="GO:0008725">
    <property type="term" value="F:DNA-3-methyladenine glycosylase activity"/>
    <property type="evidence" value="ECO:0007669"/>
    <property type="project" value="InterPro"/>
</dbReference>
<dbReference type="InterPro" id="IPR052891">
    <property type="entry name" value="DNA-3mA_glycosylase"/>
</dbReference>
<accession>A0A926D4I5</accession>
<dbReference type="Pfam" id="PF03352">
    <property type="entry name" value="Adenine_glyco"/>
    <property type="match status" value="2"/>
</dbReference>
<dbReference type="AlphaFoldDB" id="A0A926D4I5"/>
<keyword evidence="1" id="KW-0862">Zinc</keyword>
<gene>
    <name evidence="2" type="ORF">H8696_06195</name>
</gene>
<organism evidence="2 3">
    <name type="scientific">Gehongia tenuis</name>
    <dbReference type="NCBI Taxonomy" id="2763655"/>
    <lineage>
        <taxon>Bacteria</taxon>
        <taxon>Bacillati</taxon>
        <taxon>Bacillota</taxon>
        <taxon>Clostridia</taxon>
        <taxon>Christensenellales</taxon>
        <taxon>Christensenellaceae</taxon>
        <taxon>Gehongia</taxon>
    </lineage>
</organism>
<dbReference type="PANTHER" id="PTHR30037">
    <property type="entry name" value="DNA-3-METHYLADENINE GLYCOSYLASE 1"/>
    <property type="match status" value="1"/>
</dbReference>
<evidence type="ECO:0000313" key="3">
    <source>
        <dbReference type="Proteomes" id="UP000623172"/>
    </source>
</evidence>
<dbReference type="PANTHER" id="PTHR30037:SF4">
    <property type="entry name" value="DNA-3-METHYLADENINE GLYCOSYLASE I"/>
    <property type="match status" value="1"/>
</dbReference>
<dbReference type="GO" id="GO:0046872">
    <property type="term" value="F:metal ion binding"/>
    <property type="evidence" value="ECO:0007669"/>
    <property type="project" value="UniProtKB-KW"/>
</dbReference>
<dbReference type="Gene3D" id="1.10.340.30">
    <property type="entry name" value="Hypothetical protein, domain 2"/>
    <property type="match status" value="1"/>
</dbReference>
<name>A0A926D4I5_9FIRM</name>
<protein>
    <submittedName>
        <fullName evidence="2">DNA-3-methyladenine glycosylase I</fullName>
    </submittedName>
</protein>